<evidence type="ECO:0000256" key="7">
    <source>
        <dbReference type="ARBA" id="ARBA00023134"/>
    </source>
</evidence>
<feature type="compositionally biased region" description="Acidic residues" evidence="8">
    <location>
        <begin position="154"/>
        <end position="164"/>
    </location>
</feature>
<dbReference type="InterPro" id="IPR027417">
    <property type="entry name" value="P-loop_NTPase"/>
</dbReference>
<keyword evidence="7" id="KW-0342">GTP-binding</keyword>
<dbReference type="AlphaFoldDB" id="A0AAW1TDV8"/>
<gene>
    <name evidence="10" type="ORF">WJX84_001009</name>
</gene>
<dbReference type="EMBL" id="JALJOV010000123">
    <property type="protein sequence ID" value="KAK9866915.1"/>
    <property type="molecule type" value="Genomic_DNA"/>
</dbReference>
<dbReference type="SUPFAM" id="SSF50447">
    <property type="entry name" value="Translation proteins"/>
    <property type="match status" value="1"/>
</dbReference>
<dbReference type="Pfam" id="PF22594">
    <property type="entry name" value="GTP-eEF1A_C"/>
    <property type="match status" value="1"/>
</dbReference>
<dbReference type="InterPro" id="IPR009001">
    <property type="entry name" value="Transl_elong_EF1A/Init_IF2_C"/>
</dbReference>
<sequence length="629" mass="68279">MADSWEDQAEVPPSSTSAPQPKSTPAPKLGLNPNASTFAFNPTASSFNPGSFAPSKPVSPQPPAQPATTAPHPSAAAAQNGDVTTSADTHMTDAVEAASSSGADQAAADMSSLSMSDAQLAHARQSSSAHTTAPDRPAPHTASVQPAAMAADAAAEEDDEMDEEEGHRQDEMQRIQTQLDKADNREHMNVVFIGHVDAGKSTTGGQILYLTGGVDERTIQKYEKEAKDKNRESWYMAYIMDTNEEERAKGKTVEVGRALFTTEKKRYTILDAPGHKNYVPNMIAGAAQADVGVLVVAARKGEFETGFERGGQTREHAQLAKTLGVAKLVIAINKMDDPSIAGPSGEWSKERYDEIIARITPFLRNNCGYHPKKDIIFLPMSGLMGTNIKDPPPKHICSWYTGGTLFEVLDNVDPFPRDPLKPFRMSIIDKYKDMGTIAMGKSESGMISKGDALYVMPNKVPVSVTTIYRDDAEVEAAKGGENLRIRLTGIEDTEISAGFVLCSRQRLVPTVTFFQAQLQILDLLEHKAVFTAGYKAILHIHSLVEECEITQLIGQVDLKAKAQGRDSTHPVKFVKGNSVVLVRIDVEKPICVERFDHVAQLGRFTLRDEGRTIAIGKITKLPKSLKEAA</sequence>
<dbReference type="CDD" id="cd04089">
    <property type="entry name" value="eRF3_II"/>
    <property type="match status" value="1"/>
</dbReference>
<comment type="subcellular location">
    <subcellularLocation>
        <location evidence="2">Cytoplasm</location>
    </subcellularLocation>
</comment>
<dbReference type="InterPro" id="IPR031157">
    <property type="entry name" value="G_TR_CS"/>
</dbReference>
<evidence type="ECO:0000313" key="10">
    <source>
        <dbReference type="EMBL" id="KAK9866915.1"/>
    </source>
</evidence>
<dbReference type="InterPro" id="IPR000795">
    <property type="entry name" value="T_Tr_GTP-bd_dom"/>
</dbReference>
<feature type="region of interest" description="Disordered" evidence="8">
    <location>
        <begin position="1"/>
        <end position="173"/>
    </location>
</feature>
<dbReference type="PRINTS" id="PR00315">
    <property type="entry name" value="ELONGATNFCT"/>
</dbReference>
<reference evidence="10 11" key="1">
    <citation type="journal article" date="2024" name="Nat. Commun.">
        <title>Phylogenomics reveals the evolutionary origins of lichenization in chlorophyte algae.</title>
        <authorList>
            <person name="Puginier C."/>
            <person name="Libourel C."/>
            <person name="Otte J."/>
            <person name="Skaloud P."/>
            <person name="Haon M."/>
            <person name="Grisel S."/>
            <person name="Petersen M."/>
            <person name="Berrin J.G."/>
            <person name="Delaux P.M."/>
            <person name="Dal Grande F."/>
            <person name="Keller J."/>
        </authorList>
    </citation>
    <scope>NUCLEOTIDE SEQUENCE [LARGE SCALE GENOMIC DNA]</scope>
    <source>
        <strain evidence="10 11">SAG 2523</strain>
    </source>
</reference>
<comment type="caution">
    <text evidence="10">The sequence shown here is derived from an EMBL/GenBank/DDBJ whole genome shotgun (WGS) entry which is preliminary data.</text>
</comment>
<dbReference type="PROSITE" id="PS51722">
    <property type="entry name" value="G_TR_2"/>
    <property type="match status" value="1"/>
</dbReference>
<evidence type="ECO:0000256" key="4">
    <source>
        <dbReference type="ARBA" id="ARBA00022481"/>
    </source>
</evidence>
<dbReference type="GO" id="GO:0005737">
    <property type="term" value="C:cytoplasm"/>
    <property type="evidence" value="ECO:0007669"/>
    <property type="project" value="UniProtKB-SubCell"/>
</dbReference>
<dbReference type="GO" id="GO:0003924">
    <property type="term" value="F:GTPase activity"/>
    <property type="evidence" value="ECO:0007669"/>
    <property type="project" value="InterPro"/>
</dbReference>
<keyword evidence="4" id="KW-0488">Methylation</keyword>
<keyword evidence="11" id="KW-1185">Reference proteome</keyword>
<protein>
    <recommendedName>
        <fullName evidence="9">Tr-type G domain-containing protein</fullName>
    </recommendedName>
</protein>
<comment type="function">
    <text evidence="1">This protein promotes the GTP-dependent binding of aminoacyl-tRNA to the A-site of ribosomes during protein biosynthesis.</text>
</comment>
<dbReference type="SUPFAM" id="SSF52540">
    <property type="entry name" value="P-loop containing nucleoside triphosphate hydrolases"/>
    <property type="match status" value="1"/>
</dbReference>
<evidence type="ECO:0000256" key="2">
    <source>
        <dbReference type="ARBA" id="ARBA00004496"/>
    </source>
</evidence>
<evidence type="ECO:0000313" key="11">
    <source>
        <dbReference type="Proteomes" id="UP001485043"/>
    </source>
</evidence>
<dbReference type="InterPro" id="IPR009000">
    <property type="entry name" value="Transl_B-barrel_sf"/>
</dbReference>
<dbReference type="InterPro" id="IPR004161">
    <property type="entry name" value="EFTu-like_2"/>
</dbReference>
<evidence type="ECO:0000259" key="9">
    <source>
        <dbReference type="PROSITE" id="PS51722"/>
    </source>
</evidence>
<dbReference type="GO" id="GO:0005525">
    <property type="term" value="F:GTP binding"/>
    <property type="evidence" value="ECO:0007669"/>
    <property type="project" value="UniProtKB-KW"/>
</dbReference>
<feature type="compositionally biased region" description="Polar residues" evidence="8">
    <location>
        <begin position="33"/>
        <end position="49"/>
    </location>
</feature>
<evidence type="ECO:0000256" key="5">
    <source>
        <dbReference type="ARBA" id="ARBA00022490"/>
    </source>
</evidence>
<dbReference type="Pfam" id="PF03144">
    <property type="entry name" value="GTP_EFTU_D2"/>
    <property type="match status" value="1"/>
</dbReference>
<dbReference type="InterPro" id="IPR054696">
    <property type="entry name" value="GTP-eEF1A_C"/>
</dbReference>
<feature type="compositionally biased region" description="Polar residues" evidence="8">
    <location>
        <begin position="13"/>
        <end position="23"/>
    </location>
</feature>
<evidence type="ECO:0000256" key="3">
    <source>
        <dbReference type="ARBA" id="ARBA00007249"/>
    </source>
</evidence>
<proteinExistence type="inferred from homology"/>
<dbReference type="FunFam" id="2.40.30.10:FF:000020">
    <property type="entry name" value="Translation elongation factor EF-1"/>
    <property type="match status" value="1"/>
</dbReference>
<keyword evidence="6" id="KW-0547">Nucleotide-binding</keyword>
<accession>A0AAW1TDV8</accession>
<feature type="compositionally biased region" description="Low complexity" evidence="8">
    <location>
        <begin position="66"/>
        <end position="79"/>
    </location>
</feature>
<organism evidence="10 11">
    <name type="scientific">Apatococcus fuscideae</name>
    <dbReference type="NCBI Taxonomy" id="2026836"/>
    <lineage>
        <taxon>Eukaryota</taxon>
        <taxon>Viridiplantae</taxon>
        <taxon>Chlorophyta</taxon>
        <taxon>core chlorophytes</taxon>
        <taxon>Trebouxiophyceae</taxon>
        <taxon>Chlorellales</taxon>
        <taxon>Chlorellaceae</taxon>
        <taxon>Apatococcus</taxon>
    </lineage>
</organism>
<dbReference type="InterPro" id="IPR050100">
    <property type="entry name" value="TRAFAC_GTPase_members"/>
</dbReference>
<keyword evidence="5" id="KW-0963">Cytoplasm</keyword>
<dbReference type="Pfam" id="PF00009">
    <property type="entry name" value="GTP_EFTU"/>
    <property type="match status" value="1"/>
</dbReference>
<feature type="compositionally biased region" description="Low complexity" evidence="8">
    <location>
        <begin position="97"/>
        <end position="121"/>
    </location>
</feature>
<dbReference type="Proteomes" id="UP001485043">
    <property type="component" value="Unassembled WGS sequence"/>
</dbReference>
<comment type="similarity">
    <text evidence="3">Belongs to the TRAFAC class translation factor GTPase superfamily. Classic translation factor GTPase family. EF-Tu/EF-1A subfamily.</text>
</comment>
<dbReference type="FunFam" id="3.40.50.300:FF:001202">
    <property type="entry name" value="Translation elongation factor EF-1 subunit alpha"/>
    <property type="match status" value="1"/>
</dbReference>
<evidence type="ECO:0000256" key="8">
    <source>
        <dbReference type="SAM" id="MobiDB-lite"/>
    </source>
</evidence>
<evidence type="ECO:0000256" key="1">
    <source>
        <dbReference type="ARBA" id="ARBA00003982"/>
    </source>
</evidence>
<dbReference type="PROSITE" id="PS00301">
    <property type="entry name" value="G_TR_1"/>
    <property type="match status" value="1"/>
</dbReference>
<feature type="domain" description="Tr-type G" evidence="9">
    <location>
        <begin position="185"/>
        <end position="417"/>
    </location>
</feature>
<dbReference type="CDD" id="cd01883">
    <property type="entry name" value="EF1_alpha"/>
    <property type="match status" value="1"/>
</dbReference>
<dbReference type="PANTHER" id="PTHR23115">
    <property type="entry name" value="TRANSLATION FACTOR"/>
    <property type="match status" value="1"/>
</dbReference>
<name>A0AAW1TDV8_9CHLO</name>
<dbReference type="Gene3D" id="3.40.50.300">
    <property type="entry name" value="P-loop containing nucleotide triphosphate hydrolases"/>
    <property type="match status" value="1"/>
</dbReference>
<evidence type="ECO:0000256" key="6">
    <source>
        <dbReference type="ARBA" id="ARBA00022741"/>
    </source>
</evidence>
<dbReference type="Gene3D" id="2.40.30.10">
    <property type="entry name" value="Translation factors"/>
    <property type="match status" value="2"/>
</dbReference>
<dbReference type="CDD" id="cd03704">
    <property type="entry name" value="eRF3_C_III"/>
    <property type="match status" value="1"/>
</dbReference>
<dbReference type="SUPFAM" id="SSF50465">
    <property type="entry name" value="EF-Tu/eEF-1alpha/eIF2-gamma C-terminal domain"/>
    <property type="match status" value="1"/>
</dbReference>